<keyword evidence="2" id="KW-0067">ATP-binding</keyword>
<evidence type="ECO:0000256" key="2">
    <source>
        <dbReference type="ARBA" id="ARBA00022840"/>
    </source>
</evidence>
<dbReference type="Gene3D" id="1.10.510.10">
    <property type="entry name" value="Transferase(Phosphotransferase) domain 1"/>
    <property type="match status" value="1"/>
</dbReference>
<dbReference type="Proteomes" id="UP000037460">
    <property type="component" value="Unassembled WGS sequence"/>
</dbReference>
<keyword evidence="6" id="KW-1185">Reference proteome</keyword>
<dbReference type="GO" id="GO:0005886">
    <property type="term" value="C:plasma membrane"/>
    <property type="evidence" value="ECO:0007669"/>
    <property type="project" value="TreeGrafter"/>
</dbReference>
<evidence type="ECO:0000259" key="4">
    <source>
        <dbReference type="PROSITE" id="PS50011"/>
    </source>
</evidence>
<dbReference type="PROSITE" id="PS50011">
    <property type="entry name" value="PROTEIN_KINASE_DOM"/>
    <property type="match status" value="1"/>
</dbReference>
<comment type="caution">
    <text evidence="5">The sequence shown here is derived from an EMBL/GenBank/DDBJ whole genome shotgun (WGS) entry which is preliminary data.</text>
</comment>
<dbReference type="OrthoDB" id="4062651at2759"/>
<dbReference type="Pfam" id="PF00069">
    <property type="entry name" value="Pkinase"/>
    <property type="match status" value="1"/>
</dbReference>
<dbReference type="SUPFAM" id="SSF56112">
    <property type="entry name" value="Protein kinase-like (PK-like)"/>
    <property type="match status" value="1"/>
</dbReference>
<dbReference type="GO" id="GO:0004672">
    <property type="term" value="F:protein kinase activity"/>
    <property type="evidence" value="ECO:0007669"/>
    <property type="project" value="InterPro"/>
</dbReference>
<feature type="region of interest" description="Disordered" evidence="3">
    <location>
        <begin position="445"/>
        <end position="481"/>
    </location>
</feature>
<protein>
    <submittedName>
        <fullName evidence="5">U-box domain-containing protein 52</fullName>
    </submittedName>
</protein>
<evidence type="ECO:0000313" key="6">
    <source>
        <dbReference type="Proteomes" id="UP000037460"/>
    </source>
</evidence>
<reference evidence="6" key="1">
    <citation type="journal article" date="2015" name="PLoS Genet.">
        <title>Genome Sequence and Transcriptome Analyses of Chrysochromulina tobin: Metabolic Tools for Enhanced Algal Fitness in the Prominent Order Prymnesiales (Haptophyceae).</title>
        <authorList>
            <person name="Hovde B.T."/>
            <person name="Deodato C.R."/>
            <person name="Hunsperger H.M."/>
            <person name="Ryken S.A."/>
            <person name="Yost W."/>
            <person name="Jha R.K."/>
            <person name="Patterson J."/>
            <person name="Monnat R.J. Jr."/>
            <person name="Barlow S.B."/>
            <person name="Starkenburg S.R."/>
            <person name="Cattolico R.A."/>
        </authorList>
    </citation>
    <scope>NUCLEOTIDE SEQUENCE</scope>
    <source>
        <strain evidence="6">CCMP291</strain>
    </source>
</reference>
<dbReference type="InterPro" id="IPR000719">
    <property type="entry name" value="Prot_kinase_dom"/>
</dbReference>
<dbReference type="PANTHER" id="PTHR27001">
    <property type="entry name" value="OS01G0253100 PROTEIN"/>
    <property type="match status" value="1"/>
</dbReference>
<dbReference type="EMBL" id="JWZX01002692">
    <property type="protein sequence ID" value="KOO27621.1"/>
    <property type="molecule type" value="Genomic_DNA"/>
</dbReference>
<organism evidence="5 6">
    <name type="scientific">Chrysochromulina tobinii</name>
    <dbReference type="NCBI Taxonomy" id="1460289"/>
    <lineage>
        <taxon>Eukaryota</taxon>
        <taxon>Haptista</taxon>
        <taxon>Haptophyta</taxon>
        <taxon>Prymnesiophyceae</taxon>
        <taxon>Prymnesiales</taxon>
        <taxon>Chrysochromulinaceae</taxon>
        <taxon>Chrysochromulina</taxon>
    </lineage>
</organism>
<feature type="compositionally biased region" description="Basic residues" evidence="3">
    <location>
        <begin position="46"/>
        <end position="55"/>
    </location>
</feature>
<accession>A0A0M0JM22</accession>
<dbReference type="Gene3D" id="3.30.200.20">
    <property type="entry name" value="Phosphorylase Kinase, domain 1"/>
    <property type="match status" value="1"/>
</dbReference>
<dbReference type="AlphaFoldDB" id="A0A0M0JM22"/>
<keyword evidence="1" id="KW-0547">Nucleotide-binding</keyword>
<feature type="domain" description="Protein kinase" evidence="4">
    <location>
        <begin position="140"/>
        <end position="445"/>
    </location>
</feature>
<feature type="region of interest" description="Disordered" evidence="3">
    <location>
        <begin position="45"/>
        <end position="66"/>
    </location>
</feature>
<dbReference type="InterPro" id="IPR011009">
    <property type="entry name" value="Kinase-like_dom_sf"/>
</dbReference>
<evidence type="ECO:0000256" key="1">
    <source>
        <dbReference type="ARBA" id="ARBA00022741"/>
    </source>
</evidence>
<dbReference type="GO" id="GO:0005524">
    <property type="term" value="F:ATP binding"/>
    <property type="evidence" value="ECO:0007669"/>
    <property type="project" value="UniProtKB-KW"/>
</dbReference>
<proteinExistence type="predicted"/>
<evidence type="ECO:0000256" key="3">
    <source>
        <dbReference type="SAM" id="MobiDB-lite"/>
    </source>
</evidence>
<dbReference type="PANTHER" id="PTHR27001:SF931">
    <property type="entry name" value="OS11G0664100 PROTEIN"/>
    <property type="match status" value="1"/>
</dbReference>
<name>A0A0M0JM22_9EUKA</name>
<gene>
    <name evidence="5" type="ORF">Ctob_007663</name>
</gene>
<sequence length="601" mass="65534">MLLRSTTSRSCTPKGEVADPKTRMEQIANTMAEALLAEELADKAKMSTRRKKKKKGSEQSAQLRGDADALREAVDVADAYTDALPGLEAEVNSARARLEQLALQDAVSPFVVETAALPAAASSVAVVLTFGELESATDSFAPERLIGKGGFGHVYCAGAIASLPAEGRPPTLRATGLAVKRASAALDMRDFETEVAILQSCAHAHLLPLLGVCAEPACLVFPLMAGGSLQARLDLDPRDVAYLQAMGHFVQAPPKPLTWRQRLRAVMQATEALVYLHTPHERKPRTLHRDFKPANILLDHDLHAYLGDTGFAKAARQSGEFSRHAGATTGRIMCSPGYADVDVLNGEYSELTDGFAVGVTLLVVLTRRDPVRIEDAIEVAHGGNLDFGDIPAEELAESSANWPLQIARAIKELYRGLCVVKHRKRLTLPDVLRTLIAILEGHPTSQLTQQQPEAASVAHMAAAPEGSMAEGSDASASTTYEASPLSLQVRKMRAEDGPERSVQRNVTDAFNTCMRRLATMYKHAEAQAPEDFDERINYWREACGLPEEVYTRLHTLRRWRNMCEHYIDQPERWASKGPSATVASQHIAGLQVRIDSLMQGR</sequence>
<evidence type="ECO:0000313" key="5">
    <source>
        <dbReference type="EMBL" id="KOO27621.1"/>
    </source>
</evidence>